<evidence type="ECO:0000313" key="2">
    <source>
        <dbReference type="EMBL" id="KAJ1366873.1"/>
    </source>
</evidence>
<comment type="caution">
    <text evidence="2">The sequence shown here is derived from an EMBL/GenBank/DDBJ whole genome shotgun (WGS) entry which is preliminary data.</text>
</comment>
<dbReference type="AlphaFoldDB" id="A0AAD5QZW4"/>
<reference evidence="2" key="1">
    <citation type="submission" date="2021-06" db="EMBL/GenBank/DDBJ databases">
        <title>Parelaphostrongylus tenuis whole genome reference sequence.</title>
        <authorList>
            <person name="Garwood T.J."/>
            <person name="Larsen P.A."/>
            <person name="Fountain-Jones N.M."/>
            <person name="Garbe J.R."/>
            <person name="Macchietto M.G."/>
            <person name="Kania S.A."/>
            <person name="Gerhold R.W."/>
            <person name="Richards J.E."/>
            <person name="Wolf T.M."/>
        </authorList>
    </citation>
    <scope>NUCLEOTIDE SEQUENCE</scope>
    <source>
        <strain evidence="2">MNPRO001-30</strain>
        <tissue evidence="2">Meninges</tissue>
    </source>
</reference>
<gene>
    <name evidence="2" type="ORF">KIN20_027655</name>
</gene>
<keyword evidence="3" id="KW-1185">Reference proteome</keyword>
<dbReference type="Proteomes" id="UP001196413">
    <property type="component" value="Unassembled WGS sequence"/>
</dbReference>
<sequence length="150" mass="16926">MSDELSGIVSGMYHLRGRANSLRLCSACHYTSWQKTSRTQSKVQPDEPGSARSHFKGQKPPRLRSPTRDSTKVFDVRERQGCCVLLTDFVISNILDLQLLFGMAMVHHEHHNDNWARTMWQNVVNRALRMLASGPLSSHFFAAMATVGVN</sequence>
<name>A0AAD5QZW4_PARTN</name>
<evidence type="ECO:0000256" key="1">
    <source>
        <dbReference type="SAM" id="MobiDB-lite"/>
    </source>
</evidence>
<evidence type="ECO:0000313" key="3">
    <source>
        <dbReference type="Proteomes" id="UP001196413"/>
    </source>
</evidence>
<accession>A0AAD5QZW4</accession>
<proteinExistence type="predicted"/>
<protein>
    <submittedName>
        <fullName evidence="2">Uncharacterized protein</fullName>
    </submittedName>
</protein>
<feature type="compositionally biased region" description="Basic residues" evidence="1">
    <location>
        <begin position="53"/>
        <end position="62"/>
    </location>
</feature>
<feature type="region of interest" description="Disordered" evidence="1">
    <location>
        <begin position="36"/>
        <end position="69"/>
    </location>
</feature>
<dbReference type="EMBL" id="JAHQIW010005692">
    <property type="protein sequence ID" value="KAJ1366873.1"/>
    <property type="molecule type" value="Genomic_DNA"/>
</dbReference>
<organism evidence="2 3">
    <name type="scientific">Parelaphostrongylus tenuis</name>
    <name type="common">Meningeal worm</name>
    <dbReference type="NCBI Taxonomy" id="148309"/>
    <lineage>
        <taxon>Eukaryota</taxon>
        <taxon>Metazoa</taxon>
        <taxon>Ecdysozoa</taxon>
        <taxon>Nematoda</taxon>
        <taxon>Chromadorea</taxon>
        <taxon>Rhabditida</taxon>
        <taxon>Rhabditina</taxon>
        <taxon>Rhabditomorpha</taxon>
        <taxon>Strongyloidea</taxon>
        <taxon>Metastrongylidae</taxon>
        <taxon>Parelaphostrongylus</taxon>
    </lineage>
</organism>